<accession>A0ABY0QPK7</accession>
<organism evidence="1 2">
    <name type="scientific">Chryseobacterium taihuense</name>
    <dbReference type="NCBI Taxonomy" id="1141221"/>
    <lineage>
        <taxon>Bacteria</taxon>
        <taxon>Pseudomonadati</taxon>
        <taxon>Bacteroidota</taxon>
        <taxon>Flavobacteriia</taxon>
        <taxon>Flavobacteriales</taxon>
        <taxon>Weeksellaceae</taxon>
        <taxon>Chryseobacterium group</taxon>
        <taxon>Chryseobacterium</taxon>
    </lineage>
</organism>
<reference evidence="1 2" key="1">
    <citation type="submission" date="2016-10" db="EMBL/GenBank/DDBJ databases">
        <authorList>
            <person name="Varghese N."/>
            <person name="Submissions S."/>
        </authorList>
    </citation>
    <scope>NUCLEOTIDE SEQUENCE [LARGE SCALE GENOMIC DNA]</scope>
    <source>
        <strain evidence="1 2">CGMCC 1.10941</strain>
    </source>
</reference>
<dbReference type="Proteomes" id="UP000199242">
    <property type="component" value="Unassembled WGS sequence"/>
</dbReference>
<gene>
    <name evidence="1" type="ORF">SAMN05216273_101191</name>
</gene>
<evidence type="ECO:0000313" key="2">
    <source>
        <dbReference type="Proteomes" id="UP000199242"/>
    </source>
</evidence>
<sequence>MTLIINNGCYILVDLVYQTRYIMKTSNATAYLISAFLSQKIADLLEQSQFSTQNSTG</sequence>
<evidence type="ECO:0000313" key="1">
    <source>
        <dbReference type="EMBL" id="SDL44386.1"/>
    </source>
</evidence>
<dbReference type="EMBL" id="FNHD01000001">
    <property type="protein sequence ID" value="SDL44386.1"/>
    <property type="molecule type" value="Genomic_DNA"/>
</dbReference>
<protein>
    <submittedName>
        <fullName evidence="1">Uncharacterized protein</fullName>
    </submittedName>
</protein>
<keyword evidence="2" id="KW-1185">Reference proteome</keyword>
<comment type="caution">
    <text evidence="1">The sequence shown here is derived from an EMBL/GenBank/DDBJ whole genome shotgun (WGS) entry which is preliminary data.</text>
</comment>
<name>A0ABY0QPK7_9FLAO</name>
<proteinExistence type="predicted"/>